<protein>
    <submittedName>
        <fullName evidence="1">Uncharacterized protein</fullName>
    </submittedName>
</protein>
<dbReference type="EMBL" id="BFEA01000594">
    <property type="protein sequence ID" value="GBG87092.1"/>
    <property type="molecule type" value="Genomic_DNA"/>
</dbReference>
<gene>
    <name evidence="1" type="ORF">CBR_g44548</name>
</gene>
<evidence type="ECO:0000313" key="1">
    <source>
        <dbReference type="EMBL" id="GBG87092.1"/>
    </source>
</evidence>
<evidence type="ECO:0000313" key="2">
    <source>
        <dbReference type="Proteomes" id="UP000265515"/>
    </source>
</evidence>
<proteinExistence type="predicted"/>
<dbReference type="Gramene" id="GBG87092">
    <property type="protein sequence ID" value="GBG87092"/>
    <property type="gene ID" value="CBR_g44548"/>
</dbReference>
<reference evidence="1 2" key="1">
    <citation type="journal article" date="2018" name="Cell">
        <title>The Chara Genome: Secondary Complexity and Implications for Plant Terrestrialization.</title>
        <authorList>
            <person name="Nishiyama T."/>
            <person name="Sakayama H."/>
            <person name="Vries J.D."/>
            <person name="Buschmann H."/>
            <person name="Saint-Marcoux D."/>
            <person name="Ullrich K.K."/>
            <person name="Haas F.B."/>
            <person name="Vanderstraeten L."/>
            <person name="Becker D."/>
            <person name="Lang D."/>
            <person name="Vosolsobe S."/>
            <person name="Rombauts S."/>
            <person name="Wilhelmsson P.K.I."/>
            <person name="Janitza P."/>
            <person name="Kern R."/>
            <person name="Heyl A."/>
            <person name="Rumpler F."/>
            <person name="Villalobos L.I.A.C."/>
            <person name="Clay J.M."/>
            <person name="Skokan R."/>
            <person name="Toyoda A."/>
            <person name="Suzuki Y."/>
            <person name="Kagoshima H."/>
            <person name="Schijlen E."/>
            <person name="Tajeshwar N."/>
            <person name="Catarino B."/>
            <person name="Hetherington A.J."/>
            <person name="Saltykova A."/>
            <person name="Bonnot C."/>
            <person name="Breuninger H."/>
            <person name="Symeonidi A."/>
            <person name="Radhakrishnan G.V."/>
            <person name="Van Nieuwerburgh F."/>
            <person name="Deforce D."/>
            <person name="Chang C."/>
            <person name="Karol K.G."/>
            <person name="Hedrich R."/>
            <person name="Ulvskov P."/>
            <person name="Glockner G."/>
            <person name="Delwiche C.F."/>
            <person name="Petrasek J."/>
            <person name="Van de Peer Y."/>
            <person name="Friml J."/>
            <person name="Beilby M."/>
            <person name="Dolan L."/>
            <person name="Kohara Y."/>
            <person name="Sugano S."/>
            <person name="Fujiyama A."/>
            <person name="Delaux P.-M."/>
            <person name="Quint M."/>
            <person name="TheiBen G."/>
            <person name="Hagemann M."/>
            <person name="Harholt J."/>
            <person name="Dunand C."/>
            <person name="Zachgo S."/>
            <person name="Langdale J."/>
            <person name="Maumus F."/>
            <person name="Straeten D.V.D."/>
            <person name="Gould S.B."/>
            <person name="Rensing S.A."/>
        </authorList>
    </citation>
    <scope>NUCLEOTIDE SEQUENCE [LARGE SCALE GENOMIC DNA]</scope>
    <source>
        <strain evidence="1 2">S276</strain>
    </source>
</reference>
<sequence>MIGFSFGVATGHRTVAGTIAQRLPQAKRNEACDDMVGPLEKPGIMSFQENEQAVVVNEKFYNGGGGMVPEGALKESKVDKEVRGGTKAFSLEFICHLMELLAQFYAEPAAGVGAISLLQPTLTVLSAQPGSSSFSFPEEEMGSSSSLAFLVSWLSSACQSAMDKFMKRKELYDILAVNSSANSIGINNAYNKVSR</sequence>
<dbReference type="Proteomes" id="UP000265515">
    <property type="component" value="Unassembled WGS sequence"/>
</dbReference>
<name>A0A388LXY1_CHABU</name>
<comment type="caution">
    <text evidence="1">The sequence shown here is derived from an EMBL/GenBank/DDBJ whole genome shotgun (WGS) entry which is preliminary data.</text>
</comment>
<keyword evidence="2" id="KW-1185">Reference proteome</keyword>
<organism evidence="1 2">
    <name type="scientific">Chara braunii</name>
    <name type="common">Braun's stonewort</name>
    <dbReference type="NCBI Taxonomy" id="69332"/>
    <lineage>
        <taxon>Eukaryota</taxon>
        <taxon>Viridiplantae</taxon>
        <taxon>Streptophyta</taxon>
        <taxon>Charophyceae</taxon>
        <taxon>Charales</taxon>
        <taxon>Characeae</taxon>
        <taxon>Chara</taxon>
    </lineage>
</organism>
<dbReference type="AlphaFoldDB" id="A0A388LXY1"/>
<accession>A0A388LXY1</accession>